<protein>
    <recommendedName>
        <fullName evidence="10">Elongation of fatty acids protein</fullName>
        <ecNumber evidence="10">2.3.1.-</ecNumber>
    </recommendedName>
</protein>
<evidence type="ECO:0000256" key="1">
    <source>
        <dbReference type="ARBA" id="ARBA00004141"/>
    </source>
</evidence>
<keyword evidence="4 10" id="KW-0812">Transmembrane</keyword>
<feature type="transmembrane region" description="Helical" evidence="10">
    <location>
        <begin position="245"/>
        <end position="269"/>
    </location>
</feature>
<dbReference type="GO" id="GO:0005789">
    <property type="term" value="C:endoplasmic reticulum membrane"/>
    <property type="evidence" value="ECO:0007669"/>
    <property type="project" value="TreeGrafter"/>
</dbReference>
<evidence type="ECO:0000256" key="9">
    <source>
        <dbReference type="ARBA" id="ARBA00023160"/>
    </source>
</evidence>
<dbReference type="SUPFAM" id="SSF58113">
    <property type="entry name" value="Apolipoprotein A-I"/>
    <property type="match status" value="1"/>
</dbReference>
<evidence type="ECO:0000256" key="8">
    <source>
        <dbReference type="ARBA" id="ARBA00023136"/>
    </source>
</evidence>
<comment type="similarity">
    <text evidence="10">Belongs to the ELO family.</text>
</comment>
<dbReference type="GO" id="GO:0034625">
    <property type="term" value="P:fatty acid elongation, monounsaturated fatty acid"/>
    <property type="evidence" value="ECO:0007669"/>
    <property type="project" value="TreeGrafter"/>
</dbReference>
<sequence length="692" mass="75322">MLLPSTSSTAPSVHFTHPPSSLLFYKPGQNPQTLSPPLSDHTLARPFTIAADVYNNALHVAVPITIALVYATTVSYVNQVNMNRKHKPCAFSKSLLFWAFVIVHNVFLALYSGWTFIGMLNTIRQSWPGLDGQDGLAGAVDALCKVQGPRGLGSAAMYNTSTSVWSFTDKAMKLAGDNPDSTDVGRIWNEGLAFYGWLFYLSKFYEVLDTAIILAKGKKSSVLQTFHHAGAMLCMWAGIRYMSPAIWMFVFVNSFLHTIMYSYYTLSALTIRVPQAVKKTLTFLQIAQIVLGASYAFAHLFVAYDIPVEEAYLYVHNLSTALPSTASAVSSTLSSALTSATVAAGLGGWLKKAALRAAGEEGLAENVRNYQGETFGIDAIHAAEVEKAQEEIRYRMGYQRVHCLDTSGQVLAVLMNLVYLTPLAYLFITFFVSSYMTRAHSEPPKPTTEENVKQSSRDAIKDIEQEIREAVDGKQGGATEPPPELKAKLENAKRDAKENVHDFSEKAQSNAKDLGAKAQKKAHDLGTKAKDAAGDLPAKTQKGAQELGSKAHDTAGDLSAKAQKGAKDVKDILQDDLKALQDKMKKMGGEGPKSKGSQESKGNGEAPKRSQSPKKSDLPKRSESPKKSDPSKRSESPKKAQNGGGGPKRSESPKKGQSEKKEVNGDAQAYEIVPDEPKTAEEKKAEQEMQPQ</sequence>
<dbReference type="OrthoDB" id="10259681at2759"/>
<keyword evidence="5 10" id="KW-0276">Fatty acid metabolism</keyword>
<feature type="region of interest" description="Disordered" evidence="11">
    <location>
        <begin position="491"/>
        <end position="692"/>
    </location>
</feature>
<dbReference type="Pfam" id="PF01151">
    <property type="entry name" value="ELO"/>
    <property type="match status" value="1"/>
</dbReference>
<keyword evidence="6 10" id="KW-1133">Transmembrane helix</keyword>
<feature type="transmembrane region" description="Helical" evidence="10">
    <location>
        <begin position="410"/>
        <end position="436"/>
    </location>
</feature>
<dbReference type="GO" id="GO:0034626">
    <property type="term" value="P:fatty acid elongation, polyunsaturated fatty acid"/>
    <property type="evidence" value="ECO:0007669"/>
    <property type="project" value="TreeGrafter"/>
</dbReference>
<comment type="subcellular location">
    <subcellularLocation>
        <location evidence="1">Membrane</location>
        <topology evidence="1">Multi-pass membrane protein</topology>
    </subcellularLocation>
</comment>
<dbReference type="PANTHER" id="PTHR11157:SF169">
    <property type="entry name" value="ELONGATION OF FATTY ACIDS PROTEIN"/>
    <property type="match status" value="1"/>
</dbReference>
<evidence type="ECO:0000256" key="2">
    <source>
        <dbReference type="ARBA" id="ARBA00022516"/>
    </source>
</evidence>
<reference evidence="12" key="1">
    <citation type="submission" date="2021-03" db="EMBL/GenBank/DDBJ databases">
        <authorList>
            <person name="Tagirdzhanova G."/>
        </authorList>
    </citation>
    <scope>NUCLEOTIDE SEQUENCE</scope>
</reference>
<feature type="transmembrane region" description="Helical" evidence="10">
    <location>
        <begin position="53"/>
        <end position="74"/>
    </location>
</feature>
<evidence type="ECO:0000256" key="3">
    <source>
        <dbReference type="ARBA" id="ARBA00022679"/>
    </source>
</evidence>
<dbReference type="GO" id="GO:0009922">
    <property type="term" value="F:fatty acid elongase activity"/>
    <property type="evidence" value="ECO:0007669"/>
    <property type="project" value="InterPro"/>
</dbReference>
<evidence type="ECO:0000256" key="5">
    <source>
        <dbReference type="ARBA" id="ARBA00022832"/>
    </source>
</evidence>
<feature type="compositionally biased region" description="Basic and acidic residues" evidence="11">
    <location>
        <begin position="614"/>
        <end position="638"/>
    </location>
</feature>
<feature type="transmembrane region" description="Helical" evidence="10">
    <location>
        <begin position="95"/>
        <end position="117"/>
    </location>
</feature>
<evidence type="ECO:0000256" key="10">
    <source>
        <dbReference type="RuleBase" id="RU361115"/>
    </source>
</evidence>
<feature type="transmembrane region" description="Helical" evidence="10">
    <location>
        <begin position="281"/>
        <end position="304"/>
    </location>
</feature>
<dbReference type="PANTHER" id="PTHR11157">
    <property type="entry name" value="FATTY ACID ACYL TRANSFERASE-RELATED"/>
    <property type="match status" value="1"/>
</dbReference>
<evidence type="ECO:0000313" key="13">
    <source>
        <dbReference type="Proteomes" id="UP000664534"/>
    </source>
</evidence>
<dbReference type="Proteomes" id="UP000664534">
    <property type="component" value="Unassembled WGS sequence"/>
</dbReference>
<feature type="compositionally biased region" description="Basic and acidic residues" evidence="11">
    <location>
        <begin position="565"/>
        <end position="598"/>
    </location>
</feature>
<keyword evidence="7 10" id="KW-0443">Lipid metabolism</keyword>
<comment type="catalytic activity">
    <reaction evidence="10">
        <text>an acyl-CoA + malonyl-CoA + H(+) = a 3-oxoacyl-CoA + CO2 + CoA</text>
        <dbReference type="Rhea" id="RHEA:50252"/>
        <dbReference type="ChEBI" id="CHEBI:15378"/>
        <dbReference type="ChEBI" id="CHEBI:16526"/>
        <dbReference type="ChEBI" id="CHEBI:57287"/>
        <dbReference type="ChEBI" id="CHEBI:57384"/>
        <dbReference type="ChEBI" id="CHEBI:58342"/>
        <dbReference type="ChEBI" id="CHEBI:90726"/>
    </reaction>
    <physiologicalReaction direction="left-to-right" evidence="10">
        <dbReference type="Rhea" id="RHEA:50253"/>
    </physiologicalReaction>
</comment>
<dbReference type="AlphaFoldDB" id="A0A8H3J0I5"/>
<name>A0A8H3J0I5_9LECA</name>
<dbReference type="GO" id="GO:0042761">
    <property type="term" value="P:very long-chain fatty acid biosynthetic process"/>
    <property type="evidence" value="ECO:0007669"/>
    <property type="project" value="TreeGrafter"/>
</dbReference>
<gene>
    <name evidence="12" type="ORF">IMSHALPRED_000801</name>
</gene>
<dbReference type="Gene3D" id="1.20.120.20">
    <property type="entry name" value="Apolipoprotein"/>
    <property type="match status" value="1"/>
</dbReference>
<keyword evidence="2 10" id="KW-0444">Lipid biosynthesis</keyword>
<keyword evidence="13" id="KW-1185">Reference proteome</keyword>
<feature type="compositionally biased region" description="Basic and acidic residues" evidence="11">
    <location>
        <begin position="675"/>
        <end position="692"/>
    </location>
</feature>
<evidence type="ECO:0000256" key="7">
    <source>
        <dbReference type="ARBA" id="ARBA00023098"/>
    </source>
</evidence>
<dbReference type="GO" id="GO:0019367">
    <property type="term" value="P:fatty acid elongation, saturated fatty acid"/>
    <property type="evidence" value="ECO:0007669"/>
    <property type="project" value="TreeGrafter"/>
</dbReference>
<proteinExistence type="inferred from homology"/>
<evidence type="ECO:0000256" key="6">
    <source>
        <dbReference type="ARBA" id="ARBA00022989"/>
    </source>
</evidence>
<dbReference type="EC" id="2.3.1.-" evidence="10"/>
<keyword evidence="8 10" id="KW-0472">Membrane</keyword>
<accession>A0A8H3J0I5</accession>
<evidence type="ECO:0000313" key="12">
    <source>
        <dbReference type="EMBL" id="CAF9938436.1"/>
    </source>
</evidence>
<evidence type="ECO:0000256" key="11">
    <source>
        <dbReference type="SAM" id="MobiDB-lite"/>
    </source>
</evidence>
<dbReference type="EMBL" id="CAJPDT010000108">
    <property type="protein sequence ID" value="CAF9938436.1"/>
    <property type="molecule type" value="Genomic_DNA"/>
</dbReference>
<dbReference type="GO" id="GO:0030148">
    <property type="term" value="P:sphingolipid biosynthetic process"/>
    <property type="evidence" value="ECO:0007669"/>
    <property type="project" value="TreeGrafter"/>
</dbReference>
<keyword evidence="3 10" id="KW-0808">Transferase</keyword>
<feature type="compositionally biased region" description="Basic and acidic residues" evidence="11">
    <location>
        <begin position="491"/>
        <end position="505"/>
    </location>
</feature>
<organism evidence="12 13">
    <name type="scientific">Imshaugia aleurites</name>
    <dbReference type="NCBI Taxonomy" id="172621"/>
    <lineage>
        <taxon>Eukaryota</taxon>
        <taxon>Fungi</taxon>
        <taxon>Dikarya</taxon>
        <taxon>Ascomycota</taxon>
        <taxon>Pezizomycotina</taxon>
        <taxon>Lecanoromycetes</taxon>
        <taxon>OSLEUM clade</taxon>
        <taxon>Lecanoromycetidae</taxon>
        <taxon>Lecanorales</taxon>
        <taxon>Lecanorineae</taxon>
        <taxon>Parmeliaceae</taxon>
        <taxon>Imshaugia</taxon>
    </lineage>
</organism>
<keyword evidence="9 10" id="KW-0275">Fatty acid biosynthesis</keyword>
<evidence type="ECO:0000256" key="4">
    <source>
        <dbReference type="ARBA" id="ARBA00022692"/>
    </source>
</evidence>
<dbReference type="InterPro" id="IPR002076">
    <property type="entry name" value="ELO_fam"/>
</dbReference>
<comment type="caution">
    <text evidence="12">The sequence shown here is derived from an EMBL/GenBank/DDBJ whole genome shotgun (WGS) entry which is preliminary data.</text>
</comment>
<feature type="compositionally biased region" description="Basic and acidic residues" evidence="11">
    <location>
        <begin position="648"/>
        <end position="664"/>
    </location>
</feature>
<feature type="compositionally biased region" description="Basic and acidic residues" evidence="11">
    <location>
        <begin position="521"/>
        <end position="533"/>
    </location>
</feature>